<reference evidence="2 3" key="1">
    <citation type="submission" date="2023-01" db="EMBL/GenBank/DDBJ databases">
        <title>Psychroserpens ponticola sp. nov., isolated from seawater.</title>
        <authorList>
            <person name="Kristyanto S."/>
            <person name="Jung J."/>
            <person name="Kim J.M."/>
            <person name="Jeon C.O."/>
        </authorList>
    </citation>
    <scope>NUCLEOTIDE SEQUENCE [LARGE SCALE GENOMIC DNA]</scope>
    <source>
        <strain evidence="2 3">MSW6</strain>
    </source>
</reference>
<feature type="domain" description="DinB-like" evidence="1">
    <location>
        <begin position="13"/>
        <end position="175"/>
    </location>
</feature>
<dbReference type="Gene3D" id="1.20.120.450">
    <property type="entry name" value="dinb family like domain"/>
    <property type="match status" value="1"/>
</dbReference>
<sequence length="197" mass="23080">MALATEKLLQNLLEITRENLNSVEQLKKQPLDSLNWKQDSESWSALECIEHLNWYGDFYIPEITNKIKTSKYKHSEIFKSNWLGKYFSKSVSYNEDLNKMKTFKSMNPLNSKLDIQTLHKFINQQHQIIELLDKSKKVNLDKTKTAISISSLIKLRLGDTFRVVIYHNERHIKQAEKTVKLPEGNNVHNQCYPPTSI</sequence>
<proteinExistence type="predicted"/>
<dbReference type="Proteomes" id="UP001202717">
    <property type="component" value="Chromosome"/>
</dbReference>
<dbReference type="EMBL" id="CP116221">
    <property type="protein sequence ID" value="WCO01104.1"/>
    <property type="molecule type" value="Genomic_DNA"/>
</dbReference>
<dbReference type="RefSeq" id="WP_249996828.1">
    <property type="nucleotide sequence ID" value="NZ_CP116221.1"/>
</dbReference>
<organism evidence="2 3">
    <name type="scientific">Psychroserpens ponticola</name>
    <dbReference type="NCBI Taxonomy" id="2932268"/>
    <lineage>
        <taxon>Bacteria</taxon>
        <taxon>Pseudomonadati</taxon>
        <taxon>Bacteroidota</taxon>
        <taxon>Flavobacteriia</taxon>
        <taxon>Flavobacteriales</taxon>
        <taxon>Flavobacteriaceae</taxon>
        <taxon>Psychroserpens</taxon>
    </lineage>
</organism>
<evidence type="ECO:0000259" key="1">
    <source>
        <dbReference type="Pfam" id="PF12867"/>
    </source>
</evidence>
<protein>
    <submittedName>
        <fullName evidence="2">DinB family protein</fullName>
    </submittedName>
</protein>
<accession>A0ABY7RVH1</accession>
<name>A0ABY7RVH1_9FLAO</name>
<dbReference type="InterPro" id="IPR034660">
    <property type="entry name" value="DinB/YfiT-like"/>
</dbReference>
<dbReference type="Pfam" id="PF12867">
    <property type="entry name" value="DinB_2"/>
    <property type="match status" value="1"/>
</dbReference>
<gene>
    <name evidence="2" type="ORF">MUN68_013650</name>
</gene>
<evidence type="ECO:0000313" key="2">
    <source>
        <dbReference type="EMBL" id="WCO01104.1"/>
    </source>
</evidence>
<dbReference type="InterPro" id="IPR024775">
    <property type="entry name" value="DinB-like"/>
</dbReference>
<dbReference type="SUPFAM" id="SSF109854">
    <property type="entry name" value="DinB/YfiT-like putative metalloenzymes"/>
    <property type="match status" value="1"/>
</dbReference>
<keyword evidence="3" id="KW-1185">Reference proteome</keyword>
<evidence type="ECO:0000313" key="3">
    <source>
        <dbReference type="Proteomes" id="UP001202717"/>
    </source>
</evidence>